<dbReference type="InterPro" id="IPR034683">
    <property type="entry name" value="IspD/TarI"/>
</dbReference>
<accession>A0AAV5GAJ1</accession>
<feature type="site" description="Positions MEP for the nucleophilic attack" evidence="7">
    <location>
        <position position="215"/>
    </location>
</feature>
<feature type="site" description="Transition state stabilizer" evidence="7">
    <location>
        <position position="17"/>
    </location>
</feature>
<gene>
    <name evidence="7 8" type="primary">ispD</name>
    <name evidence="8" type="ORF">CAT723_15740</name>
</gene>
<dbReference type="InterPro" id="IPR050088">
    <property type="entry name" value="IspD/TarI_cytidylyltransf_bact"/>
</dbReference>
<keyword evidence="4 7" id="KW-0808">Transferase</keyword>
<sequence>MARRVSALVAAAGQGTRLGAALPKAFVELQGQTLVERSVRAMLDSQAVDDIAVVVAADREDHARSIFEAAGLAGQVRFVHGSQERADSVWAGLQSIADDDGIVLVHDAARALTPPAMIARVVDAVGAGAPAAIPVLPVADTIKRINGTQVIDTPDRATLRAVQTPQAFDLATLRAANERYFASQERTFIATDDASLMEWFGQSVVTVDGDAMAFKITTPIDLTLANALLAHDQS</sequence>
<dbReference type="Gene3D" id="3.90.550.10">
    <property type="entry name" value="Spore Coat Polysaccharide Biosynthesis Protein SpsA, Chain A"/>
    <property type="match status" value="1"/>
</dbReference>
<comment type="pathway">
    <text evidence="2 7">Isoprenoid biosynthesis; isopentenyl diphosphate biosynthesis via DXP pathway; isopentenyl diphosphate from 1-deoxy-D-xylulose 5-phosphate: step 2/6.</text>
</comment>
<dbReference type="InterPro" id="IPR001228">
    <property type="entry name" value="IspD"/>
</dbReference>
<comment type="catalytic activity">
    <reaction evidence="1 7">
        <text>2-C-methyl-D-erythritol 4-phosphate + CTP + H(+) = 4-CDP-2-C-methyl-D-erythritol + diphosphate</text>
        <dbReference type="Rhea" id="RHEA:13429"/>
        <dbReference type="ChEBI" id="CHEBI:15378"/>
        <dbReference type="ChEBI" id="CHEBI:33019"/>
        <dbReference type="ChEBI" id="CHEBI:37563"/>
        <dbReference type="ChEBI" id="CHEBI:57823"/>
        <dbReference type="ChEBI" id="CHEBI:58262"/>
        <dbReference type="EC" id="2.7.7.60"/>
    </reaction>
</comment>
<feature type="site" description="Transition state stabilizer" evidence="7">
    <location>
        <position position="24"/>
    </location>
</feature>
<evidence type="ECO:0000256" key="7">
    <source>
        <dbReference type="HAMAP-Rule" id="MF_00108"/>
    </source>
</evidence>
<dbReference type="Pfam" id="PF01128">
    <property type="entry name" value="IspD"/>
    <property type="match status" value="1"/>
</dbReference>
<evidence type="ECO:0000313" key="9">
    <source>
        <dbReference type="Proteomes" id="UP001054925"/>
    </source>
</evidence>
<proteinExistence type="inferred from homology"/>
<dbReference type="GO" id="GO:0050518">
    <property type="term" value="F:2-C-methyl-D-erythritol 4-phosphate cytidylyltransferase activity"/>
    <property type="evidence" value="ECO:0007669"/>
    <property type="project" value="UniProtKB-UniRule"/>
</dbReference>
<protein>
    <recommendedName>
        <fullName evidence="7">2-C-methyl-D-erythritol 4-phosphate cytidylyltransferase</fullName>
        <ecNumber evidence="7">2.7.7.60</ecNumber>
    </recommendedName>
    <alternativeName>
        <fullName evidence="7">4-diphosphocytidyl-2C-methyl-D-erythritol synthase</fullName>
    </alternativeName>
    <alternativeName>
        <fullName evidence="7">MEP cytidylyltransferase</fullName>
        <shortName evidence="7">MCT</shortName>
    </alternativeName>
</protein>
<dbReference type="FunFam" id="3.90.550.10:FF:000003">
    <property type="entry name" value="2-C-methyl-D-erythritol 4-phosphate cytidylyltransferase"/>
    <property type="match status" value="1"/>
</dbReference>
<dbReference type="CDD" id="cd02516">
    <property type="entry name" value="CDP-ME_synthetase"/>
    <property type="match status" value="1"/>
</dbReference>
<dbReference type="PROSITE" id="PS01295">
    <property type="entry name" value="ISPD"/>
    <property type="match status" value="1"/>
</dbReference>
<feature type="site" description="Positions MEP for the nucleophilic attack" evidence="7">
    <location>
        <position position="156"/>
    </location>
</feature>
<name>A0AAV5GAJ1_CORAM</name>
<dbReference type="InterPro" id="IPR029044">
    <property type="entry name" value="Nucleotide-diphossugar_trans"/>
</dbReference>
<keyword evidence="6 7" id="KW-0414">Isoprene biosynthesis</keyword>
<reference evidence="8" key="1">
    <citation type="submission" date="2021-12" db="EMBL/GenBank/DDBJ databases">
        <title>Draft genome sequence of Corynebacterium ammoniagenes strain T-723.</title>
        <authorList>
            <person name="Matsuzawa M."/>
            <person name="Hiratani M."/>
            <person name="Abe I."/>
            <person name="Tsuji Y."/>
            <person name="Nakamura J."/>
        </authorList>
    </citation>
    <scope>NUCLEOTIDE SEQUENCE</scope>
    <source>
        <strain evidence="8">T-723</strain>
    </source>
</reference>
<evidence type="ECO:0000256" key="4">
    <source>
        <dbReference type="ARBA" id="ARBA00022679"/>
    </source>
</evidence>
<dbReference type="InterPro" id="IPR018294">
    <property type="entry name" value="ISPD_synthase_CS"/>
</dbReference>
<dbReference type="HAMAP" id="MF_00108">
    <property type="entry name" value="IspD"/>
    <property type="match status" value="1"/>
</dbReference>
<comment type="similarity">
    <text evidence="3 7">Belongs to the IspD/TarI cytidylyltransferase family. IspD subfamily.</text>
</comment>
<dbReference type="EC" id="2.7.7.60" evidence="7"/>
<evidence type="ECO:0000256" key="6">
    <source>
        <dbReference type="ARBA" id="ARBA00023229"/>
    </source>
</evidence>
<dbReference type="EMBL" id="BQKK01000003">
    <property type="protein sequence ID" value="GJN43095.1"/>
    <property type="molecule type" value="Genomic_DNA"/>
</dbReference>
<evidence type="ECO:0000256" key="3">
    <source>
        <dbReference type="ARBA" id="ARBA00009789"/>
    </source>
</evidence>
<evidence type="ECO:0000256" key="1">
    <source>
        <dbReference type="ARBA" id="ARBA00001282"/>
    </source>
</evidence>
<evidence type="ECO:0000313" key="8">
    <source>
        <dbReference type="EMBL" id="GJN43095.1"/>
    </source>
</evidence>
<dbReference type="RefSeq" id="WP_236163876.1">
    <property type="nucleotide sequence ID" value="NZ_BQKK01000003.1"/>
</dbReference>
<keyword evidence="5 7" id="KW-0548">Nucleotidyltransferase</keyword>
<organism evidence="8 9">
    <name type="scientific">Corynebacterium ammoniagenes</name>
    <name type="common">Brevibacterium ammoniagenes</name>
    <dbReference type="NCBI Taxonomy" id="1697"/>
    <lineage>
        <taxon>Bacteria</taxon>
        <taxon>Bacillati</taxon>
        <taxon>Actinomycetota</taxon>
        <taxon>Actinomycetes</taxon>
        <taxon>Mycobacteriales</taxon>
        <taxon>Corynebacteriaceae</taxon>
        <taxon>Corynebacterium</taxon>
    </lineage>
</organism>
<comment type="function">
    <text evidence="7">Catalyzes the formation of 4-diphosphocytidyl-2-C-methyl-D-erythritol from CTP and 2-C-methyl-D-erythritol 4-phosphate (MEP).</text>
</comment>
<dbReference type="NCBIfam" id="TIGR00453">
    <property type="entry name" value="ispD"/>
    <property type="match status" value="1"/>
</dbReference>
<dbReference type="AlphaFoldDB" id="A0AAV5GAJ1"/>
<dbReference type="Proteomes" id="UP001054925">
    <property type="component" value="Unassembled WGS sequence"/>
</dbReference>
<evidence type="ECO:0000256" key="5">
    <source>
        <dbReference type="ARBA" id="ARBA00022695"/>
    </source>
</evidence>
<dbReference type="SUPFAM" id="SSF53448">
    <property type="entry name" value="Nucleotide-diphospho-sugar transferases"/>
    <property type="match status" value="1"/>
</dbReference>
<dbReference type="PANTHER" id="PTHR32125:SF4">
    <property type="entry name" value="2-C-METHYL-D-ERYTHRITOL 4-PHOSPHATE CYTIDYLYLTRANSFERASE, CHLOROPLASTIC"/>
    <property type="match status" value="1"/>
</dbReference>
<dbReference type="PANTHER" id="PTHR32125">
    <property type="entry name" value="2-C-METHYL-D-ERYTHRITOL 4-PHOSPHATE CYTIDYLYLTRANSFERASE, CHLOROPLASTIC"/>
    <property type="match status" value="1"/>
</dbReference>
<evidence type="ECO:0000256" key="2">
    <source>
        <dbReference type="ARBA" id="ARBA00004787"/>
    </source>
</evidence>
<comment type="caution">
    <text evidence="8">The sequence shown here is derived from an EMBL/GenBank/DDBJ whole genome shotgun (WGS) entry which is preliminary data.</text>
</comment>
<dbReference type="GO" id="GO:0019288">
    <property type="term" value="P:isopentenyl diphosphate biosynthetic process, methylerythritol 4-phosphate pathway"/>
    <property type="evidence" value="ECO:0007669"/>
    <property type="project" value="UniProtKB-UniRule"/>
</dbReference>